<feature type="transmembrane region" description="Helical" evidence="1">
    <location>
        <begin position="110"/>
        <end position="130"/>
    </location>
</feature>
<dbReference type="OrthoDB" id="6478865at2759"/>
<name>A0A1J1ISJ7_9DIPT</name>
<protein>
    <submittedName>
        <fullName evidence="2">CLUMA_CG016564, isoform A</fullName>
    </submittedName>
</protein>
<organism evidence="2 3">
    <name type="scientific">Clunio marinus</name>
    <dbReference type="NCBI Taxonomy" id="568069"/>
    <lineage>
        <taxon>Eukaryota</taxon>
        <taxon>Metazoa</taxon>
        <taxon>Ecdysozoa</taxon>
        <taxon>Arthropoda</taxon>
        <taxon>Hexapoda</taxon>
        <taxon>Insecta</taxon>
        <taxon>Pterygota</taxon>
        <taxon>Neoptera</taxon>
        <taxon>Endopterygota</taxon>
        <taxon>Diptera</taxon>
        <taxon>Nematocera</taxon>
        <taxon>Chironomoidea</taxon>
        <taxon>Chironomidae</taxon>
        <taxon>Clunio</taxon>
    </lineage>
</organism>
<keyword evidence="3" id="KW-1185">Reference proteome</keyword>
<accession>A0A1J1ISJ7</accession>
<evidence type="ECO:0000256" key="1">
    <source>
        <dbReference type="SAM" id="Phobius"/>
    </source>
</evidence>
<evidence type="ECO:0000313" key="2">
    <source>
        <dbReference type="EMBL" id="CRL03211.1"/>
    </source>
</evidence>
<evidence type="ECO:0000313" key="3">
    <source>
        <dbReference type="Proteomes" id="UP000183832"/>
    </source>
</evidence>
<reference evidence="2 3" key="1">
    <citation type="submission" date="2015-04" db="EMBL/GenBank/DDBJ databases">
        <authorList>
            <person name="Syromyatnikov M.Y."/>
            <person name="Popov V.N."/>
        </authorList>
    </citation>
    <scope>NUCLEOTIDE SEQUENCE [LARGE SCALE GENOMIC DNA]</scope>
</reference>
<keyword evidence="1" id="KW-1133">Transmembrane helix</keyword>
<dbReference type="EMBL" id="CVRI01000059">
    <property type="protein sequence ID" value="CRL03211.1"/>
    <property type="molecule type" value="Genomic_DNA"/>
</dbReference>
<keyword evidence="1" id="KW-0812">Transmembrane</keyword>
<dbReference type="AlphaFoldDB" id="A0A1J1ISJ7"/>
<keyword evidence="1" id="KW-0472">Membrane</keyword>
<dbReference type="Proteomes" id="UP000183832">
    <property type="component" value="Unassembled WGS sequence"/>
</dbReference>
<feature type="transmembrane region" description="Helical" evidence="1">
    <location>
        <begin position="150"/>
        <end position="167"/>
    </location>
</feature>
<feature type="transmembrane region" description="Helical" evidence="1">
    <location>
        <begin position="188"/>
        <end position="205"/>
    </location>
</feature>
<gene>
    <name evidence="2" type="ORF">CLUMA_CG016564</name>
</gene>
<sequence>MKSEMKSESDEKGFYNKSITTLFTTNNQIIPSPSTIECVLKINGTEYIKKKQFIYYDKQCMENFLIKLEAFSMSSGNHENIYGHIKLLFKQKLKKMEKESCFTLERFGELCGWFFCSISSVAAVISALFLKELLLDALLSNHGYNKFGRFCIFLTAFIYSLAIAYISRQLILGIHDRNPKKVEKFLKITGSQFCLLLLFQFFLIFDHEKRLSALLLLPLLIYILIIYFIAALKKKLEKERPTEASAPSDGLTFVSLA</sequence>
<proteinExistence type="predicted"/>
<feature type="transmembrane region" description="Helical" evidence="1">
    <location>
        <begin position="211"/>
        <end position="232"/>
    </location>
</feature>